<proteinExistence type="predicted"/>
<evidence type="ECO:0000313" key="2">
    <source>
        <dbReference type="EMBL" id="CAG7720188.1"/>
    </source>
</evidence>
<gene>
    <name evidence="2" type="ORF">AFUS01_LOCUS9474</name>
</gene>
<comment type="caution">
    <text evidence="2">The sequence shown here is derived from an EMBL/GenBank/DDBJ whole genome shotgun (WGS) entry which is preliminary data.</text>
</comment>
<feature type="compositionally biased region" description="Basic and acidic residues" evidence="1">
    <location>
        <begin position="44"/>
        <end position="55"/>
    </location>
</feature>
<accession>A0A8J2K6E1</accession>
<feature type="region of interest" description="Disordered" evidence="1">
    <location>
        <begin position="27"/>
        <end position="55"/>
    </location>
</feature>
<organism evidence="2 3">
    <name type="scientific">Allacma fusca</name>
    <dbReference type="NCBI Taxonomy" id="39272"/>
    <lineage>
        <taxon>Eukaryota</taxon>
        <taxon>Metazoa</taxon>
        <taxon>Ecdysozoa</taxon>
        <taxon>Arthropoda</taxon>
        <taxon>Hexapoda</taxon>
        <taxon>Collembola</taxon>
        <taxon>Symphypleona</taxon>
        <taxon>Sminthuridae</taxon>
        <taxon>Allacma</taxon>
    </lineage>
</organism>
<protein>
    <submittedName>
        <fullName evidence="2">Uncharacterized protein</fullName>
    </submittedName>
</protein>
<dbReference type="Proteomes" id="UP000708208">
    <property type="component" value="Unassembled WGS sequence"/>
</dbReference>
<evidence type="ECO:0000313" key="3">
    <source>
        <dbReference type="Proteomes" id="UP000708208"/>
    </source>
</evidence>
<evidence type="ECO:0000256" key="1">
    <source>
        <dbReference type="SAM" id="MobiDB-lite"/>
    </source>
</evidence>
<keyword evidence="3" id="KW-1185">Reference proteome</keyword>
<name>A0A8J2K6E1_9HEXA</name>
<dbReference type="AlphaFoldDB" id="A0A8J2K6E1"/>
<sequence>MSWRDGIGGGSKCKKIGTLSGMVAVDESMGKRLETEETEEVEQKDEREGKKSPLECERGIEDRSCGVFPESLCPTISLRLEQLGRKCGHKSL</sequence>
<dbReference type="EMBL" id="CAJVCH010068132">
    <property type="protein sequence ID" value="CAG7720188.1"/>
    <property type="molecule type" value="Genomic_DNA"/>
</dbReference>
<reference evidence="2" key="1">
    <citation type="submission" date="2021-06" db="EMBL/GenBank/DDBJ databases">
        <authorList>
            <person name="Hodson N. C."/>
            <person name="Mongue J. A."/>
            <person name="Jaron S. K."/>
        </authorList>
    </citation>
    <scope>NUCLEOTIDE SEQUENCE</scope>
</reference>